<evidence type="ECO:0000256" key="1">
    <source>
        <dbReference type="SAM" id="MobiDB-lite"/>
    </source>
</evidence>
<dbReference type="AlphaFoldDB" id="A0A9D4XDJ1"/>
<comment type="caution">
    <text evidence="2">The sequence shown here is derived from an EMBL/GenBank/DDBJ whole genome shotgun (WGS) entry which is preliminary data.</text>
</comment>
<organism evidence="2 3">
    <name type="scientific">Pisum sativum</name>
    <name type="common">Garden pea</name>
    <name type="synonym">Lathyrus oleraceus</name>
    <dbReference type="NCBI Taxonomy" id="3888"/>
    <lineage>
        <taxon>Eukaryota</taxon>
        <taxon>Viridiplantae</taxon>
        <taxon>Streptophyta</taxon>
        <taxon>Embryophyta</taxon>
        <taxon>Tracheophyta</taxon>
        <taxon>Spermatophyta</taxon>
        <taxon>Magnoliopsida</taxon>
        <taxon>eudicotyledons</taxon>
        <taxon>Gunneridae</taxon>
        <taxon>Pentapetalae</taxon>
        <taxon>rosids</taxon>
        <taxon>fabids</taxon>
        <taxon>Fabales</taxon>
        <taxon>Fabaceae</taxon>
        <taxon>Papilionoideae</taxon>
        <taxon>50 kb inversion clade</taxon>
        <taxon>NPAAA clade</taxon>
        <taxon>Hologalegina</taxon>
        <taxon>IRL clade</taxon>
        <taxon>Fabeae</taxon>
        <taxon>Lathyrus</taxon>
    </lineage>
</organism>
<feature type="compositionally biased region" description="Basic residues" evidence="1">
    <location>
        <begin position="64"/>
        <end position="75"/>
    </location>
</feature>
<feature type="compositionally biased region" description="Basic and acidic residues" evidence="1">
    <location>
        <begin position="76"/>
        <end position="96"/>
    </location>
</feature>
<gene>
    <name evidence="2" type="ORF">KIW84_042755</name>
</gene>
<feature type="region of interest" description="Disordered" evidence="1">
    <location>
        <begin position="28"/>
        <end position="105"/>
    </location>
</feature>
<protein>
    <submittedName>
        <fullName evidence="2">Uncharacterized protein</fullName>
    </submittedName>
</protein>
<evidence type="ECO:0000313" key="3">
    <source>
        <dbReference type="Proteomes" id="UP001058974"/>
    </source>
</evidence>
<sequence length="192" mass="22150">MFVFLSNRSRWRNRGTWSETVQKFWQAKEWKKPGTGDLTRPPVSPDTSRVRQKENESQNSSLTRNRRTLHRRCRNVRLDSKEEVPSDHSDSEKETMAEIPPIPPLIHPKRLLGDYGGTNAPGGRLTIVIQPVNVTNFQLHSSTINQLERKSFIGKVNEDANKHLQRFLTMSTTLKIDGHTDVAKKLRMFSFT</sequence>
<dbReference type="Gramene" id="Psat04G0275500-T1">
    <property type="protein sequence ID" value="KAI5418247.1"/>
    <property type="gene ID" value="KIW84_042755"/>
</dbReference>
<reference evidence="2 3" key="1">
    <citation type="journal article" date="2022" name="Nat. Genet.">
        <title>Improved pea reference genome and pan-genome highlight genomic features and evolutionary characteristics.</title>
        <authorList>
            <person name="Yang T."/>
            <person name="Liu R."/>
            <person name="Luo Y."/>
            <person name="Hu S."/>
            <person name="Wang D."/>
            <person name="Wang C."/>
            <person name="Pandey M.K."/>
            <person name="Ge S."/>
            <person name="Xu Q."/>
            <person name="Li N."/>
            <person name="Li G."/>
            <person name="Huang Y."/>
            <person name="Saxena R.K."/>
            <person name="Ji Y."/>
            <person name="Li M."/>
            <person name="Yan X."/>
            <person name="He Y."/>
            <person name="Liu Y."/>
            <person name="Wang X."/>
            <person name="Xiang C."/>
            <person name="Varshney R.K."/>
            <person name="Ding H."/>
            <person name="Gao S."/>
            <person name="Zong X."/>
        </authorList>
    </citation>
    <scope>NUCLEOTIDE SEQUENCE [LARGE SCALE GENOMIC DNA]</scope>
    <source>
        <strain evidence="2 3">cv. Zhongwan 6</strain>
    </source>
</reference>
<keyword evidence="3" id="KW-1185">Reference proteome</keyword>
<name>A0A9D4XDJ1_PEA</name>
<dbReference type="EMBL" id="JAMSHJ010000004">
    <property type="protein sequence ID" value="KAI5418247.1"/>
    <property type="molecule type" value="Genomic_DNA"/>
</dbReference>
<evidence type="ECO:0000313" key="2">
    <source>
        <dbReference type="EMBL" id="KAI5418247.1"/>
    </source>
</evidence>
<dbReference type="Proteomes" id="UP001058974">
    <property type="component" value="Chromosome 4"/>
</dbReference>
<accession>A0A9D4XDJ1</accession>
<proteinExistence type="predicted"/>